<accession>A0AAV9QYN1</accession>
<proteinExistence type="inferred from homology"/>
<feature type="compositionally biased region" description="Basic residues" evidence="5">
    <location>
        <begin position="292"/>
        <end position="302"/>
    </location>
</feature>
<evidence type="ECO:0000256" key="1">
    <source>
        <dbReference type="ARBA" id="ARBA00004123"/>
    </source>
</evidence>
<dbReference type="AlphaFoldDB" id="A0AAV9QYN1"/>
<gene>
    <name evidence="6" type="ORF">CRENBAI_018404</name>
</gene>
<feature type="region of interest" description="Disordered" evidence="5">
    <location>
        <begin position="529"/>
        <end position="594"/>
    </location>
</feature>
<dbReference type="PANTHER" id="PTHR13026:SF0">
    <property type="entry name" value="RIBOSOMAL RNA PROCESSING 1B"/>
    <property type="match status" value="1"/>
</dbReference>
<feature type="region of interest" description="Disordered" evidence="5">
    <location>
        <begin position="610"/>
        <end position="693"/>
    </location>
</feature>
<dbReference type="InterPro" id="IPR010301">
    <property type="entry name" value="RRP1"/>
</dbReference>
<evidence type="ECO:0000256" key="5">
    <source>
        <dbReference type="SAM" id="MobiDB-lite"/>
    </source>
</evidence>
<name>A0AAV9QYN1_9TELE</name>
<feature type="region of interest" description="Disordered" evidence="5">
    <location>
        <begin position="110"/>
        <end position="161"/>
    </location>
</feature>
<keyword evidence="4" id="KW-0539">Nucleus</keyword>
<dbReference type="GO" id="GO:0005634">
    <property type="term" value="C:nucleus"/>
    <property type="evidence" value="ECO:0007669"/>
    <property type="project" value="UniProtKB-SubCell"/>
</dbReference>
<feature type="region of interest" description="Disordered" evidence="5">
    <location>
        <begin position="716"/>
        <end position="746"/>
    </location>
</feature>
<dbReference type="Pfam" id="PF05997">
    <property type="entry name" value="Nop52"/>
    <property type="match status" value="1"/>
</dbReference>
<feature type="region of interest" description="Disordered" evidence="5">
    <location>
        <begin position="222"/>
        <end position="450"/>
    </location>
</feature>
<comment type="similarity">
    <text evidence="2">Belongs to the RRP1 family.</text>
</comment>
<reference evidence="6 7" key="1">
    <citation type="submission" date="2021-06" db="EMBL/GenBank/DDBJ databases">
        <authorList>
            <person name="Palmer J.M."/>
        </authorList>
    </citation>
    <scope>NUCLEOTIDE SEQUENCE [LARGE SCALE GENOMIC DNA]</scope>
    <source>
        <strain evidence="6 7">MEX-2019</strain>
        <tissue evidence="6">Muscle</tissue>
    </source>
</reference>
<feature type="compositionally biased region" description="Basic and acidic residues" evidence="5">
    <location>
        <begin position="254"/>
        <end position="279"/>
    </location>
</feature>
<feature type="compositionally biased region" description="Basic and acidic residues" evidence="5">
    <location>
        <begin position="110"/>
        <end position="145"/>
    </location>
</feature>
<evidence type="ECO:0000256" key="3">
    <source>
        <dbReference type="ARBA" id="ARBA00022552"/>
    </source>
</evidence>
<feature type="compositionally biased region" description="Low complexity" evidence="5">
    <location>
        <begin position="719"/>
        <end position="730"/>
    </location>
</feature>
<dbReference type="PANTHER" id="PTHR13026">
    <property type="entry name" value="NNP-1 PROTEIN NOVEL NUCLEAR PROTEIN 1 NOP52"/>
    <property type="match status" value="1"/>
</dbReference>
<comment type="subcellular location">
    <subcellularLocation>
        <location evidence="1">Nucleus</location>
    </subcellularLocation>
</comment>
<dbReference type="Proteomes" id="UP001311232">
    <property type="component" value="Unassembled WGS sequence"/>
</dbReference>
<feature type="compositionally biased region" description="Polar residues" evidence="5">
    <location>
        <begin position="381"/>
        <end position="393"/>
    </location>
</feature>
<evidence type="ECO:0000256" key="2">
    <source>
        <dbReference type="ARBA" id="ARBA00006374"/>
    </source>
</evidence>
<evidence type="ECO:0000313" key="6">
    <source>
        <dbReference type="EMBL" id="KAK5601968.1"/>
    </source>
</evidence>
<sequence>MFEVLRTRGWESSAIGKFLELLKSHLLQNENEAPSGLLLHILDLYIIELAAVGAAELTADQNLIFIEPFCRKAAKTKNQTLFSAICKSFFSTIIDQAPFAVEDLMKEVKTAEVSDSESRRESKEDEDKQEEDNRKSRAVSKDGAEKQINGSHLKTEEESDDELLLLEDSDTELPDEDVGPVLQFDYAALADKLFKLASRSSTPGNNRQKLYKVIKVLRDLSEGTFPQDEYPEEVSTDEDDDMFGSRKRMKRAARRNEEEEGKSAEKKRKADTGGKREALDTEPVDVPVKNEKMKKKKKKKKTESHEGVADPTSLECLEDLVKQRPLQCSTLERPLETQLQPSVGRRLQAESCTTGSKKQLRKEKGHIGTSEPVVTEREEQQQTSAKSVTSSETPAPVPGKKTKGLKAEAETGLLAVSSEASGDRCPAALAEASAPTSAKNKKKHGKAEAKLGCDLPMNDVSITTEVKPAGSDDASGDDLNPKLKKIPDTAVSAKKTHKKIQKIQKVVTDTAAVRPGSTDGEIISEVHHKKITKKKGKREVNTDQNKTNQTISDCLPAGECTPTPVKRKKNEKVEKMTDVSESPQLNAGKTQQMQKNTKTLNLAADQMNEVGDSSADPEQPLVEAEAIRSSEKAAKKKRRKVPVEFEFEADDLEGTTGVRSMTEAKSMTKKTKLNNDVSEPSTPQGLKKSNKKSISRLSGSDFITFQRKAAVPTPLYCKTISSPSTNTSSTKRQLTPRSESKKVTFGLKNNKTAEFKKTDRSVLLSPDGLARVPFDPQQKPKFGVLKSLPTTVSTGYKKTPKSTKKTLNSSKTRAKSLPNTPKRRPLAADFF</sequence>
<feature type="region of interest" description="Disordered" evidence="5">
    <location>
        <begin position="767"/>
        <end position="831"/>
    </location>
</feature>
<dbReference type="EMBL" id="JAHHUM010002637">
    <property type="protein sequence ID" value="KAK5601968.1"/>
    <property type="molecule type" value="Genomic_DNA"/>
</dbReference>
<feature type="compositionally biased region" description="Acidic residues" evidence="5">
    <location>
        <begin position="229"/>
        <end position="242"/>
    </location>
</feature>
<keyword evidence="3" id="KW-0698">rRNA processing</keyword>
<feature type="compositionally biased region" description="Polar residues" evidence="5">
    <location>
        <begin position="542"/>
        <end position="552"/>
    </location>
</feature>
<feature type="compositionally biased region" description="Low complexity" evidence="5">
    <location>
        <begin position="426"/>
        <end position="438"/>
    </location>
</feature>
<protein>
    <submittedName>
        <fullName evidence="6">Uncharacterized protein</fullName>
    </submittedName>
</protein>
<evidence type="ECO:0000313" key="7">
    <source>
        <dbReference type="Proteomes" id="UP001311232"/>
    </source>
</evidence>
<dbReference type="GO" id="GO:0030688">
    <property type="term" value="C:preribosome, small subunit precursor"/>
    <property type="evidence" value="ECO:0007669"/>
    <property type="project" value="InterPro"/>
</dbReference>
<organism evidence="6 7">
    <name type="scientific">Crenichthys baileyi</name>
    <name type="common">White River springfish</name>
    <dbReference type="NCBI Taxonomy" id="28760"/>
    <lineage>
        <taxon>Eukaryota</taxon>
        <taxon>Metazoa</taxon>
        <taxon>Chordata</taxon>
        <taxon>Craniata</taxon>
        <taxon>Vertebrata</taxon>
        <taxon>Euteleostomi</taxon>
        <taxon>Actinopterygii</taxon>
        <taxon>Neopterygii</taxon>
        <taxon>Teleostei</taxon>
        <taxon>Neoteleostei</taxon>
        <taxon>Acanthomorphata</taxon>
        <taxon>Ovalentaria</taxon>
        <taxon>Atherinomorphae</taxon>
        <taxon>Cyprinodontiformes</taxon>
        <taxon>Goodeidae</taxon>
        <taxon>Crenichthys</taxon>
    </lineage>
</organism>
<feature type="region of interest" description="Disordered" evidence="5">
    <location>
        <begin position="466"/>
        <end position="500"/>
    </location>
</feature>
<keyword evidence="7" id="KW-1185">Reference proteome</keyword>
<evidence type="ECO:0000256" key="4">
    <source>
        <dbReference type="ARBA" id="ARBA00023242"/>
    </source>
</evidence>
<feature type="compositionally biased region" description="Polar residues" evidence="5">
    <location>
        <begin position="579"/>
        <end position="594"/>
    </location>
</feature>
<dbReference type="GO" id="GO:0006364">
    <property type="term" value="P:rRNA processing"/>
    <property type="evidence" value="ECO:0007669"/>
    <property type="project" value="UniProtKB-KW"/>
</dbReference>
<comment type="caution">
    <text evidence="6">The sequence shown here is derived from an EMBL/GenBank/DDBJ whole genome shotgun (WGS) entry which is preliminary data.</text>
</comment>
<feature type="compositionally biased region" description="Polar residues" evidence="5">
    <location>
        <begin position="674"/>
        <end position="684"/>
    </location>
</feature>